<dbReference type="InParanoid" id="A0A2P5E8W6"/>
<feature type="non-terminal residue" evidence="1">
    <location>
        <position position="148"/>
    </location>
</feature>
<name>A0A2P5E8W6_TREOI</name>
<evidence type="ECO:0000313" key="2">
    <source>
        <dbReference type="Proteomes" id="UP000237000"/>
    </source>
</evidence>
<keyword evidence="2" id="KW-1185">Reference proteome</keyword>
<reference evidence="2" key="1">
    <citation type="submission" date="2016-06" db="EMBL/GenBank/DDBJ databases">
        <title>Parallel loss of symbiosis genes in relatives of nitrogen-fixing non-legume Parasponia.</title>
        <authorList>
            <person name="Van Velzen R."/>
            <person name="Holmer R."/>
            <person name="Bu F."/>
            <person name="Rutten L."/>
            <person name="Van Zeijl A."/>
            <person name="Liu W."/>
            <person name="Santuari L."/>
            <person name="Cao Q."/>
            <person name="Sharma T."/>
            <person name="Shen D."/>
            <person name="Roswanjaya Y."/>
            <person name="Wardhani T."/>
            <person name="Kalhor M.S."/>
            <person name="Jansen J."/>
            <person name="Van den Hoogen J."/>
            <person name="Gungor B."/>
            <person name="Hartog M."/>
            <person name="Hontelez J."/>
            <person name="Verver J."/>
            <person name="Yang W.-C."/>
            <person name="Schijlen E."/>
            <person name="Repin R."/>
            <person name="Schilthuizen M."/>
            <person name="Schranz E."/>
            <person name="Heidstra R."/>
            <person name="Miyata K."/>
            <person name="Fedorova E."/>
            <person name="Kohlen W."/>
            <person name="Bisseling T."/>
            <person name="Smit S."/>
            <person name="Geurts R."/>
        </authorList>
    </citation>
    <scope>NUCLEOTIDE SEQUENCE [LARGE SCALE GENOMIC DNA]</scope>
    <source>
        <strain evidence="2">cv. RG33-2</strain>
    </source>
</reference>
<organism evidence="1 2">
    <name type="scientific">Trema orientale</name>
    <name type="common">Charcoal tree</name>
    <name type="synonym">Celtis orientalis</name>
    <dbReference type="NCBI Taxonomy" id="63057"/>
    <lineage>
        <taxon>Eukaryota</taxon>
        <taxon>Viridiplantae</taxon>
        <taxon>Streptophyta</taxon>
        <taxon>Embryophyta</taxon>
        <taxon>Tracheophyta</taxon>
        <taxon>Spermatophyta</taxon>
        <taxon>Magnoliopsida</taxon>
        <taxon>eudicotyledons</taxon>
        <taxon>Gunneridae</taxon>
        <taxon>Pentapetalae</taxon>
        <taxon>rosids</taxon>
        <taxon>fabids</taxon>
        <taxon>Rosales</taxon>
        <taxon>Cannabaceae</taxon>
        <taxon>Trema</taxon>
    </lineage>
</organism>
<evidence type="ECO:0000313" key="1">
    <source>
        <dbReference type="EMBL" id="PON81981.1"/>
    </source>
</evidence>
<sequence>MTSGSTDVELGNRTKRCRHGSWWRQLGSGSKADDGPGRAEMLKVRDVYLQNVELESVCSCGGVGVRGGGGIRCRFPSLQWSWKFCGFWSSLKYAVTGFGLGSWNDDEYSKGFGQNRGGVCWLLWQEKMGFKGSYGFVQNHFRSGTMSN</sequence>
<dbReference type="EMBL" id="JXTC01000204">
    <property type="protein sequence ID" value="PON81981.1"/>
    <property type="molecule type" value="Genomic_DNA"/>
</dbReference>
<comment type="caution">
    <text evidence="1">The sequence shown here is derived from an EMBL/GenBank/DDBJ whole genome shotgun (WGS) entry which is preliminary data.</text>
</comment>
<protein>
    <submittedName>
        <fullName evidence="1">Uncharacterized protein</fullName>
    </submittedName>
</protein>
<dbReference type="AlphaFoldDB" id="A0A2P5E8W6"/>
<accession>A0A2P5E8W6</accession>
<proteinExistence type="predicted"/>
<gene>
    <name evidence="1" type="ORF">TorRG33x02_221990</name>
</gene>
<dbReference type="Proteomes" id="UP000237000">
    <property type="component" value="Unassembled WGS sequence"/>
</dbReference>